<feature type="region of interest" description="Disordered" evidence="9">
    <location>
        <begin position="1809"/>
        <end position="2061"/>
    </location>
</feature>
<feature type="compositionally biased region" description="Pro residues" evidence="9">
    <location>
        <begin position="2004"/>
        <end position="2021"/>
    </location>
</feature>
<evidence type="ECO:0000256" key="5">
    <source>
        <dbReference type="ARBA" id="ARBA00023180"/>
    </source>
</evidence>
<feature type="domain" description="Chitin-binding type-2" evidence="13">
    <location>
        <begin position="696"/>
        <end position="752"/>
    </location>
</feature>
<dbReference type="InterPro" id="IPR036772">
    <property type="entry name" value="SRCR-like_dom_sf"/>
</dbReference>
<feature type="domain" description="Chitin-binding type-2" evidence="13">
    <location>
        <begin position="441"/>
        <end position="487"/>
    </location>
</feature>
<feature type="domain" description="Chitin-binding type-2" evidence="13">
    <location>
        <begin position="1011"/>
        <end position="1067"/>
    </location>
</feature>
<feature type="signal peptide" evidence="10">
    <location>
        <begin position="1"/>
        <end position="22"/>
    </location>
</feature>
<dbReference type="InterPro" id="IPR009003">
    <property type="entry name" value="Peptidase_S1_PA"/>
</dbReference>
<feature type="region of interest" description="Disordered" evidence="9">
    <location>
        <begin position="1068"/>
        <end position="1106"/>
    </location>
</feature>
<feature type="compositionally biased region" description="Low complexity" evidence="9">
    <location>
        <begin position="1892"/>
        <end position="1907"/>
    </location>
</feature>
<feature type="chain" id="PRO_5047242195" evidence="10">
    <location>
        <begin position="23"/>
        <end position="2980"/>
    </location>
</feature>
<evidence type="ECO:0000259" key="11">
    <source>
        <dbReference type="PROSITE" id="PS50240"/>
    </source>
</evidence>
<keyword evidence="5" id="KW-0325">Glycoprotein</keyword>
<dbReference type="GO" id="GO:0008061">
    <property type="term" value="F:chitin binding"/>
    <property type="evidence" value="ECO:0007669"/>
    <property type="project" value="InterPro"/>
</dbReference>
<evidence type="ECO:0000256" key="3">
    <source>
        <dbReference type="ARBA" id="ARBA00022825"/>
    </source>
</evidence>
<feature type="compositionally biased region" description="Low complexity" evidence="9">
    <location>
        <begin position="1488"/>
        <end position="1499"/>
    </location>
</feature>
<dbReference type="PROSITE" id="PS01209">
    <property type="entry name" value="LDLRA_1"/>
    <property type="match status" value="1"/>
</dbReference>
<dbReference type="GO" id="GO:0160032">
    <property type="term" value="P:Toll receptor ligand protein activation cascade"/>
    <property type="evidence" value="ECO:0007669"/>
    <property type="project" value="UniProtKB-ARBA"/>
</dbReference>
<dbReference type="Pfam" id="PF00057">
    <property type="entry name" value="Ldl_recept_a"/>
    <property type="match status" value="1"/>
</dbReference>
<dbReference type="CDD" id="cd00112">
    <property type="entry name" value="LDLa"/>
    <property type="match status" value="2"/>
</dbReference>
<proteinExistence type="predicted"/>
<feature type="domain" description="Chitin-binding type-2" evidence="13">
    <location>
        <begin position="58"/>
        <end position="114"/>
    </location>
</feature>
<evidence type="ECO:0000256" key="1">
    <source>
        <dbReference type="ARBA" id="ARBA00022670"/>
    </source>
</evidence>
<feature type="domain" description="SRCR" evidence="12">
    <location>
        <begin position="2569"/>
        <end position="2668"/>
    </location>
</feature>
<dbReference type="Pfam" id="PF00530">
    <property type="entry name" value="SRCR"/>
    <property type="match status" value="2"/>
</dbReference>
<evidence type="ECO:0000256" key="10">
    <source>
        <dbReference type="SAM" id="SignalP"/>
    </source>
</evidence>
<keyword evidence="1 8" id="KW-0645">Protease</keyword>
<dbReference type="PANTHER" id="PTHR24258">
    <property type="entry name" value="SERINE PROTEASE-RELATED"/>
    <property type="match status" value="1"/>
</dbReference>
<evidence type="ECO:0000256" key="2">
    <source>
        <dbReference type="ARBA" id="ARBA00022801"/>
    </source>
</evidence>
<keyword evidence="14" id="KW-1185">Reference proteome</keyword>
<evidence type="ECO:0000256" key="9">
    <source>
        <dbReference type="SAM" id="MobiDB-lite"/>
    </source>
</evidence>
<feature type="region of interest" description="Disordered" evidence="9">
    <location>
        <begin position="28"/>
        <end position="57"/>
    </location>
</feature>
<organism evidence="14 15">
    <name type="scientific">Drosophila suzukii</name>
    <name type="common">Spotted-wing drosophila fruit fly</name>
    <dbReference type="NCBI Taxonomy" id="28584"/>
    <lineage>
        <taxon>Eukaryota</taxon>
        <taxon>Metazoa</taxon>
        <taxon>Ecdysozoa</taxon>
        <taxon>Arthropoda</taxon>
        <taxon>Hexapoda</taxon>
        <taxon>Insecta</taxon>
        <taxon>Pterygota</taxon>
        <taxon>Neoptera</taxon>
        <taxon>Endopterygota</taxon>
        <taxon>Diptera</taxon>
        <taxon>Brachycera</taxon>
        <taxon>Muscomorpha</taxon>
        <taxon>Ephydroidea</taxon>
        <taxon>Drosophilidae</taxon>
        <taxon>Drosophila</taxon>
        <taxon>Sophophora</taxon>
    </lineage>
</organism>
<feature type="compositionally biased region" description="Polar residues" evidence="9">
    <location>
        <begin position="656"/>
        <end position="686"/>
    </location>
</feature>
<evidence type="ECO:0000259" key="13">
    <source>
        <dbReference type="PROSITE" id="PS50940"/>
    </source>
</evidence>
<feature type="domain" description="Chitin-binding type-2" evidence="13">
    <location>
        <begin position="280"/>
        <end position="336"/>
    </location>
</feature>
<feature type="region of interest" description="Disordered" evidence="9">
    <location>
        <begin position="653"/>
        <end position="687"/>
    </location>
</feature>
<dbReference type="InterPro" id="IPR023415">
    <property type="entry name" value="LDLR_class-A_CS"/>
</dbReference>
<keyword evidence="3 8" id="KW-0720">Serine protease</keyword>
<dbReference type="PROSITE" id="PS00420">
    <property type="entry name" value="SRCR_1"/>
    <property type="match status" value="2"/>
</dbReference>
<dbReference type="Gene3D" id="3.20.20.80">
    <property type="entry name" value="Glycosidases"/>
    <property type="match status" value="2"/>
</dbReference>
<feature type="domain" description="Chitin-binding type-2" evidence="13">
    <location>
        <begin position="1341"/>
        <end position="1387"/>
    </location>
</feature>
<feature type="compositionally biased region" description="Polar residues" evidence="9">
    <location>
        <begin position="1781"/>
        <end position="1793"/>
    </location>
</feature>
<evidence type="ECO:0000256" key="4">
    <source>
        <dbReference type="ARBA" id="ARBA00023157"/>
    </source>
</evidence>
<dbReference type="SUPFAM" id="SSF50494">
    <property type="entry name" value="Trypsin-like serine proteases"/>
    <property type="match status" value="1"/>
</dbReference>
<sequence length="2980" mass="330624">MVKWLLGLWLAILLVDRPGVIAYRSGSGYRSEQSEPVGLSAGHSNYGSDQQQPIYQRDSPCPPDFTGLVAYPHDCHRYVNCYGGSPTIQTCSPGTLFNGRTLVCDHPSNVVCPSPQPESTRLGRLSQFDSKPKCQAGMNGLQPHPTDCTKFLNCANGQAFVMDCAPGTAFSVASLVCVHKDIAKCGTGAQAETGAGEGPSGHGYPALPLDDLGCPSGFRGLRPHPRDLHKYLRCGIGVNPQVEQCPQGMIFQGSTLVCVFSDSSRTSTSSFTSAEIQVNYLLCPVGAVGLFVHPFDQTKFLSCKDGKVAVQSCQPNYVFSISRGYCQLKAQLSFSDYVTLIISEVTYEYSLILHECPGNINGNFLYPYDAKKYVQCSPGGRMSILSCGPQMAFSVSQKSCLSRGQVHSTDRVKFWEEVQVQTTFTSQSSQSGQLQGQLSSLRSCPSSVQKNYPYPFHAGHFVKCQNGVLHIVSCPSGTVYSLSQRQCVTRYLLTAHDYLDYSYISSEGSTEFMLDRSTLTCPPQIQGYYLHPFDCTKYVRCWNQQTFIESCTTGEIFSLSNQKCVPKDQCKGPNDHVEYLIDGPGSQRSLDISEEITCPPGSSGLQAHPFDCTKFLECANGQTFVQNCGPGTAFSTVINSCDFANKVDCNGRKSLPGTNPDSPTNQVPSYSTKPSDTRSPPQASNPSYPPAEHLTDLFCPSGVQGQFVHPFDQTKFLLCQTGKVTVQSCQPNYVFSISRGYCQLKAQLAFNDYVTLIISEVSYGYSLVLSNCPGSANGIFLYPYDAEKYVQCSPGGKMSILSCGPQMAFSVSQRSCLPRAQVHSSDRVKFWEEIQVQTTLTSQSSPSGLLQGQLSSLRACPPNVLKNYPYPFHAGHYVKCQYGVLEIVSCPSGTVYSLSQRQCVTRYLLTAHDYLDYSYISSEFSTEFILDRSTLTCPPQTQGYYLHPFDCTKYVRCWNQQTFIESCTPGEIFSFSNQKCVPKDQCKGPSDHVEYFIDGPDSQKSLDISENITCPPGSSGLHAHPFDCTKFLECANGQTFVQKCGPGTAFSTVINSCDFANKVDCNGRNSLPGQNPDSPTNQVPSYPTKPSDTRPPPQSSNPSYPPAEHLTDLLCPSGVQGQFIHPFDQTKFLLCQSGKLAVQSCQPGYVFSISRSSCQLKTQLVYSDYVTYKVSVISIEQTMMLSACPGGTDGLHLYPYDAGKYMRCSDGGKMSIESCGEQMAFSLYQRACRPSRLVSKEDRVKFWEEITHTTQDIQTYQFPLRGCPPSLQGNYPYPFHAGLFVKCQNGRLQIERCPQTDFYSLPHRQCVARQFLSIHDYVYYTLNIDELSTDLIQDLTTLACPPQAEGYYLHPFDCTKYLICSSKQTHVGSCKQGEVFSISQQKCVVRDKITEPYDRVEYVGDTQHELSPEADEEQKQPEQGNGLSPGGESFSPGSYQTPNDLNYQPPYQGSGDYQQPLQTNGNYQPHFPTDEGYRPPISGVPQYPGGAEPSASPSPLMCPEKVSGLFPNPFDATGYLTCLEGHTLTRQCQPLDVFSVSQGYCLPEQLVAKADRVPFERRQTDQDNPLACPRGSLGFFVYPFDCSKYLSCGSNGMELRSCPGQQHYSVSLGICKPVDQVLREDRLYTLSELHIIYEWTQRMKIEGAVTVCPEGITGTLPHPRLPRKYLRCGPSQAEMYDCPAHHIFSVSRRVCVLDEQVPSDDRTDYIVRGSSSSWIIPSNDNRQAKSYQTTGTDQFGNRYTTRTTTTTRVIGDRWSDMNMQRPSGVGLEQNPLPHHQGYNSGWSGQETSYVQRQPSQNTIYVEGSLQPNRNYPTYNTPLAPMVPSQPVEDKKPEHESTVPSRQGYSRRIDHGSPGNGWKPMPPPPPTGGQKPLNLDYTPHSPGAREPQHQLQPQPQDPLLGQKPIDLDYDDQQKPEDPYNELQPLPGSPPRFYPDQLPSGSKPIGRQQPVDLHHDSGNLPDQQRPLDPHNSLQGSNDPPRHNPNPGLPLYNESNLYGGLLPPKPDPSANPRPTPPPNPSASQTPTPQLANRLNTFPVYPPIGDQTPHQNPHYSPSYAGIAHSRNASWAKVPVTSTTPPQDPDPFNPEMDEPFYDDDDFTTTTVRQALVPPPFDHKFYSPQSQIGVISKDRSGFDPNSQVAMKEALKLMLRPYFNHSGNAQEKQAKLTETAIVPVISKPPTSSTTQKTTTTTSTTPKTDLDSDAELIKAGEQESLDSVDDDYVFPDAREISRTEQTLDPSTTYTSTDFQRSTRRAELDPKTPTPTTTTIRNNWLASGHNRDYHRRHPNLPDPFSEHHPNPSPHHNHQHHRHPHEHKHHEHSADFHRRHPELPNPFPPKDDNNQQQEVLDEDYELLANPNAEEVTPKLASRSSFDHQCDFDCGNGKCLKKEQVCNGQKNCGNGKDEFNCPPSDYEVRLTGGEGPHAGRIEVKANGQWGYVCDDKFGLKDADIVCREIGYQMGAQEVRGSSFYAPPNQDFNYLIDEVECHGNETKLKDCAFKGWGVHNCGVDEVAGVVCKVPVMKCPNNYWLCQSSKDCIPTSFVCDNMNDCPDKSDESAAICQAPPQYRLEGGRNANEGRLEVKHHGVWGSVCDDDFNLKAAQVACNSMGFYGPAKIEKNIYGIGNGPVWLDQVMCFGNESSIDMCNHWNWGESNCNHTEDVALRCTAGPPPRSQRFSQSQLKGGRTVAEEAAARSYSQIGLWERSSKALHTPRRCGIFKDDLTDEYAHREERVVRGNVAQRGRHPWQATLRIRGRGGIFSHWCGAVVISKRHLLTAAHCLYGTSKGAYFVRVGDHYANIAESSEVDTFIENWYIHEEFRKGTHMNNDIAVVVLKTPLKFSDYVQPICLPDKKAELVQDRKCTISGWGSIKSGVSTPAQVLGSAELPILADNVCKQSNVYGSAMAEGMFCAGSMDESVDACEGDSGGPLVCSDDDGETLYGLISWGQHCGFKNRPGVYVRVNHYIDWIYEKINESLKRF</sequence>
<dbReference type="PROSITE" id="PS50940">
    <property type="entry name" value="CHIT_BIND_II"/>
    <property type="match status" value="18"/>
</dbReference>
<dbReference type="PROSITE" id="PS00134">
    <property type="entry name" value="TRYPSIN_HIS"/>
    <property type="match status" value="1"/>
</dbReference>
<reference evidence="15" key="1">
    <citation type="submission" date="2025-08" db="UniProtKB">
        <authorList>
            <consortium name="RefSeq"/>
        </authorList>
    </citation>
    <scope>IDENTIFICATION</scope>
</reference>
<dbReference type="Gene3D" id="3.10.250.10">
    <property type="entry name" value="SRCR-like domain"/>
    <property type="match status" value="2"/>
</dbReference>
<protein>
    <submittedName>
        <fullName evidence="15">Uncharacterized protein teq isoform X1</fullName>
    </submittedName>
</protein>
<gene>
    <name evidence="15" type="primary">teq</name>
</gene>
<feature type="region of interest" description="Disordered" evidence="9">
    <location>
        <begin position="1409"/>
        <end position="1499"/>
    </location>
</feature>
<dbReference type="GO" id="GO:0016020">
    <property type="term" value="C:membrane"/>
    <property type="evidence" value="ECO:0007669"/>
    <property type="project" value="InterPro"/>
</dbReference>
<feature type="domain" description="Chitin-binding type-2" evidence="13">
    <location>
        <begin position="1499"/>
        <end position="1556"/>
    </location>
</feature>
<dbReference type="InterPro" id="IPR001314">
    <property type="entry name" value="Peptidase_S1A"/>
</dbReference>
<dbReference type="GO" id="GO:0035008">
    <property type="term" value="P:positive regulation of melanization defense response"/>
    <property type="evidence" value="ECO:0007669"/>
    <property type="project" value="UniProtKB-ARBA"/>
</dbReference>
<feature type="region of interest" description="Disordered" evidence="9">
    <location>
        <begin position="2179"/>
        <end position="2204"/>
    </location>
</feature>
<dbReference type="InterPro" id="IPR033116">
    <property type="entry name" value="TRYPSIN_SER"/>
</dbReference>
<feature type="domain" description="Chitin-binding type-2" evidence="13">
    <location>
        <begin position="518"/>
        <end position="572"/>
    </location>
</feature>
<dbReference type="InterPro" id="IPR001190">
    <property type="entry name" value="SRCR"/>
</dbReference>
<keyword evidence="10" id="KW-0732">Signal</keyword>
<dbReference type="InterPro" id="IPR043504">
    <property type="entry name" value="Peptidase_S1_PA_chymotrypsin"/>
</dbReference>
<feature type="compositionally biased region" description="Polar residues" evidence="9">
    <location>
        <begin position="1809"/>
        <end position="1820"/>
    </location>
</feature>
<feature type="domain" description="Chitin-binding type-2" evidence="13">
    <location>
        <begin position="211"/>
        <end position="268"/>
    </location>
</feature>
<feature type="domain" description="Chitin-binding type-2" evidence="13">
    <location>
        <begin position="857"/>
        <end position="903"/>
    </location>
</feature>
<keyword evidence="2 8" id="KW-0378">Hydrolase</keyword>
<dbReference type="GO" id="GO:0005576">
    <property type="term" value="C:extracellular region"/>
    <property type="evidence" value="ECO:0007669"/>
    <property type="project" value="UniProtKB-SubCell"/>
</dbReference>
<feature type="domain" description="Peptidase S1" evidence="11">
    <location>
        <begin position="2735"/>
        <end position="2974"/>
    </location>
</feature>
<dbReference type="PROSITE" id="PS50240">
    <property type="entry name" value="TRYPSIN_DOM"/>
    <property type="match status" value="1"/>
</dbReference>
<feature type="compositionally biased region" description="Low complexity" evidence="9">
    <location>
        <begin position="2180"/>
        <end position="2199"/>
    </location>
</feature>
<feature type="disulfide bond" evidence="7">
    <location>
        <begin position="2637"/>
        <end position="2647"/>
    </location>
</feature>
<evidence type="ECO:0000313" key="15">
    <source>
        <dbReference type="RefSeq" id="XP_016933978.3"/>
    </source>
</evidence>
<dbReference type="InterPro" id="IPR002557">
    <property type="entry name" value="Chitin-bd_dom"/>
</dbReference>
<dbReference type="InterPro" id="IPR036508">
    <property type="entry name" value="Chitin-bd_dom_sf"/>
</dbReference>
<dbReference type="SMART" id="SM00192">
    <property type="entry name" value="LDLa"/>
    <property type="match status" value="2"/>
</dbReference>
<feature type="disulfide bond" evidence="6">
    <location>
        <begin position="2383"/>
        <end position="2401"/>
    </location>
</feature>
<feature type="disulfide bond" evidence="6">
    <location>
        <begin position="2395"/>
        <end position="2410"/>
    </location>
</feature>
<feature type="compositionally biased region" description="Basic and acidic residues" evidence="9">
    <location>
        <begin position="1831"/>
        <end position="1840"/>
    </location>
</feature>
<dbReference type="GO" id="GO:0004252">
    <property type="term" value="F:serine-type endopeptidase activity"/>
    <property type="evidence" value="ECO:0007669"/>
    <property type="project" value="InterPro"/>
</dbReference>
<feature type="domain" description="Chitin-binding type-2" evidence="13">
    <location>
        <begin position="353"/>
        <end position="410"/>
    </location>
</feature>
<evidence type="ECO:0000313" key="14">
    <source>
        <dbReference type="Proteomes" id="UP001652628"/>
    </source>
</evidence>
<dbReference type="GeneID" id="108012952"/>
<dbReference type="SMART" id="SM00020">
    <property type="entry name" value="Tryp_SPc"/>
    <property type="match status" value="1"/>
</dbReference>
<dbReference type="Pfam" id="PF00089">
    <property type="entry name" value="Trypsin"/>
    <property type="match status" value="1"/>
</dbReference>
<dbReference type="PROSITE" id="PS50068">
    <property type="entry name" value="LDLRA_2"/>
    <property type="match status" value="2"/>
</dbReference>
<dbReference type="Gene3D" id="2.40.10.10">
    <property type="entry name" value="Trypsin-like serine proteases"/>
    <property type="match status" value="1"/>
</dbReference>
<dbReference type="SUPFAM" id="SSF57625">
    <property type="entry name" value="Invertebrate chitin-binding proteins"/>
    <property type="match status" value="20"/>
</dbReference>
<dbReference type="InterPro" id="IPR036055">
    <property type="entry name" value="LDL_receptor-like_sf"/>
</dbReference>
<feature type="domain" description="Chitin-binding type-2" evidence="13">
    <location>
        <begin position="595"/>
        <end position="651"/>
    </location>
</feature>
<feature type="domain" description="Chitin-binding type-2" evidence="13">
    <location>
        <begin position="769"/>
        <end position="826"/>
    </location>
</feature>
<feature type="region of interest" description="Disordered" evidence="9">
    <location>
        <begin position="1770"/>
        <end position="1793"/>
    </location>
</feature>
<accession>A0AB39ZE76</accession>
<feature type="region of interest" description="Disordered" evidence="9">
    <location>
        <begin position="2230"/>
        <end position="2345"/>
    </location>
</feature>
<feature type="domain" description="Chitin-binding type-2" evidence="13">
    <location>
        <begin position="1649"/>
        <end position="1705"/>
    </location>
</feature>
<feature type="compositionally biased region" description="Basic residues" evidence="9">
    <location>
        <begin position="2305"/>
        <end position="2321"/>
    </location>
</feature>
<feature type="domain" description="SRCR" evidence="12">
    <location>
        <begin position="2417"/>
        <end position="2520"/>
    </location>
</feature>
<dbReference type="SUPFAM" id="SSF56487">
    <property type="entry name" value="SRCR-like"/>
    <property type="match status" value="2"/>
</dbReference>
<dbReference type="SUPFAM" id="SSF57424">
    <property type="entry name" value="LDL receptor-like module"/>
    <property type="match status" value="2"/>
</dbReference>
<dbReference type="PROSITE" id="PS50287">
    <property type="entry name" value="SRCR_2"/>
    <property type="match status" value="2"/>
</dbReference>
<feature type="compositionally biased region" description="Pro residues" evidence="9">
    <location>
        <begin position="1093"/>
        <end position="1105"/>
    </location>
</feature>
<dbReference type="SMART" id="SM00202">
    <property type="entry name" value="SR"/>
    <property type="match status" value="2"/>
</dbReference>
<dbReference type="InterPro" id="IPR001254">
    <property type="entry name" value="Trypsin_dom"/>
</dbReference>
<evidence type="ECO:0000259" key="12">
    <source>
        <dbReference type="PROSITE" id="PS50287"/>
    </source>
</evidence>
<feature type="compositionally biased region" description="Polar residues" evidence="9">
    <location>
        <begin position="1435"/>
        <end position="1467"/>
    </location>
</feature>
<feature type="domain" description="Chitin-binding type-2" evidence="13">
    <location>
        <begin position="1112"/>
        <end position="1158"/>
    </location>
</feature>
<dbReference type="GO" id="GO:0006508">
    <property type="term" value="P:proteolysis"/>
    <property type="evidence" value="ECO:0007669"/>
    <property type="project" value="UniProtKB-KW"/>
</dbReference>
<comment type="caution">
    <text evidence="7">Lacks conserved residue(s) required for the propagation of feature annotation.</text>
</comment>
<dbReference type="RefSeq" id="XP_016933978.3">
    <property type="nucleotide sequence ID" value="XM_017078489.4"/>
</dbReference>
<dbReference type="PROSITE" id="PS00135">
    <property type="entry name" value="TRYPSIN_SER"/>
    <property type="match status" value="1"/>
</dbReference>
<feature type="domain" description="Chitin-binding type-2" evidence="13">
    <location>
        <begin position="131"/>
        <end position="187"/>
    </location>
</feature>
<dbReference type="Pfam" id="PF01607">
    <property type="entry name" value="CBM_14"/>
    <property type="match status" value="15"/>
</dbReference>
<dbReference type="InterPro" id="IPR002172">
    <property type="entry name" value="LDrepeatLR_classA_rpt"/>
</dbReference>
<feature type="domain" description="Chitin-binding type-2" evidence="13">
    <location>
        <begin position="1569"/>
        <end position="1615"/>
    </location>
</feature>
<evidence type="ECO:0000256" key="6">
    <source>
        <dbReference type="PROSITE-ProRule" id="PRU00124"/>
    </source>
</evidence>
<evidence type="ECO:0000256" key="7">
    <source>
        <dbReference type="PROSITE-ProRule" id="PRU00196"/>
    </source>
</evidence>
<dbReference type="PANTHER" id="PTHR24258:SF128">
    <property type="entry name" value="TEQUILA, ISOFORM G"/>
    <property type="match status" value="1"/>
</dbReference>
<dbReference type="Proteomes" id="UP001652628">
    <property type="component" value="Chromosome 3"/>
</dbReference>
<feature type="disulfide bond" evidence="7">
    <location>
        <begin position="2489"/>
        <end position="2499"/>
    </location>
</feature>
<feature type="domain" description="Chitin-binding type-2" evidence="13">
    <location>
        <begin position="934"/>
        <end position="988"/>
    </location>
</feature>
<feature type="compositionally biased region" description="Polar residues" evidence="9">
    <location>
        <begin position="1068"/>
        <end position="1090"/>
    </location>
</feature>
<name>A0AB39ZE76_DROSZ</name>
<dbReference type="SMART" id="SM00494">
    <property type="entry name" value="ChtBD2"/>
    <property type="match status" value="20"/>
</dbReference>
<dbReference type="PRINTS" id="PR00722">
    <property type="entry name" value="CHYMOTRYPSIN"/>
</dbReference>
<evidence type="ECO:0000256" key="8">
    <source>
        <dbReference type="RuleBase" id="RU363034"/>
    </source>
</evidence>
<feature type="compositionally biased region" description="Polar residues" evidence="9">
    <location>
        <begin position="2235"/>
        <end position="2251"/>
    </location>
</feature>
<dbReference type="GO" id="GO:0050832">
    <property type="term" value="P:defense response to fungus"/>
    <property type="evidence" value="ECO:0007669"/>
    <property type="project" value="UniProtKB-ARBA"/>
</dbReference>
<dbReference type="Gene3D" id="2.170.140.10">
    <property type="entry name" value="Chitin binding domain"/>
    <property type="match status" value="11"/>
</dbReference>
<dbReference type="CDD" id="cd00190">
    <property type="entry name" value="Tryp_SPc"/>
    <property type="match status" value="1"/>
</dbReference>
<keyword evidence="4 7" id="KW-1015">Disulfide bond</keyword>
<feature type="compositionally biased region" description="Polar residues" evidence="9">
    <location>
        <begin position="42"/>
        <end position="54"/>
    </location>
</feature>
<dbReference type="Gene3D" id="4.10.400.10">
    <property type="entry name" value="Low-density Lipoprotein Receptor"/>
    <property type="match status" value="2"/>
</dbReference>
<dbReference type="PRINTS" id="PR00258">
    <property type="entry name" value="SPERACTRCPTR"/>
</dbReference>
<dbReference type="InterPro" id="IPR018114">
    <property type="entry name" value="TRYPSIN_HIS"/>
</dbReference>